<dbReference type="SMART" id="SM00388">
    <property type="entry name" value="HisKA"/>
    <property type="match status" value="1"/>
</dbReference>
<dbReference type="EMBL" id="PNIN01000027">
    <property type="protein sequence ID" value="PMP72127.1"/>
    <property type="molecule type" value="Genomic_DNA"/>
</dbReference>
<evidence type="ECO:0000256" key="1">
    <source>
        <dbReference type="ARBA" id="ARBA00000085"/>
    </source>
</evidence>
<feature type="domain" description="Histidine kinase" evidence="9">
    <location>
        <begin position="348"/>
        <end position="558"/>
    </location>
</feature>
<evidence type="ECO:0000259" key="9">
    <source>
        <dbReference type="PROSITE" id="PS50109"/>
    </source>
</evidence>
<dbReference type="EC" id="2.7.13.3" evidence="2"/>
<dbReference type="Pfam" id="PF02518">
    <property type="entry name" value="HATPase_c"/>
    <property type="match status" value="1"/>
</dbReference>
<dbReference type="PROSITE" id="PS50109">
    <property type="entry name" value="HIS_KIN"/>
    <property type="match status" value="1"/>
</dbReference>
<dbReference type="GO" id="GO:0005886">
    <property type="term" value="C:plasma membrane"/>
    <property type="evidence" value="ECO:0007669"/>
    <property type="project" value="TreeGrafter"/>
</dbReference>
<dbReference type="Gene3D" id="1.10.287.130">
    <property type="match status" value="1"/>
</dbReference>
<evidence type="ECO:0000256" key="8">
    <source>
        <dbReference type="SAM" id="Phobius"/>
    </source>
</evidence>
<comment type="caution">
    <text evidence="11">The sequence shown here is derived from an EMBL/GenBank/DDBJ whole genome shotgun (WGS) entry which is preliminary data.</text>
</comment>
<dbReference type="Gene3D" id="6.10.340.10">
    <property type="match status" value="1"/>
</dbReference>
<evidence type="ECO:0000313" key="11">
    <source>
        <dbReference type="EMBL" id="PMP72127.1"/>
    </source>
</evidence>
<dbReference type="Pfam" id="PF13188">
    <property type="entry name" value="PAS_8"/>
    <property type="match status" value="1"/>
</dbReference>
<evidence type="ECO:0000313" key="12">
    <source>
        <dbReference type="Proteomes" id="UP000242881"/>
    </source>
</evidence>
<feature type="transmembrane region" description="Helical" evidence="8">
    <location>
        <begin position="164"/>
        <end position="182"/>
    </location>
</feature>
<dbReference type="SUPFAM" id="SSF55785">
    <property type="entry name" value="PYP-like sensor domain (PAS domain)"/>
    <property type="match status" value="1"/>
</dbReference>
<dbReference type="InterPro" id="IPR035965">
    <property type="entry name" value="PAS-like_dom_sf"/>
</dbReference>
<dbReference type="InterPro" id="IPR004358">
    <property type="entry name" value="Sig_transdc_His_kin-like_C"/>
</dbReference>
<keyword evidence="5" id="KW-0418">Kinase</keyword>
<dbReference type="InterPro" id="IPR050351">
    <property type="entry name" value="BphY/WalK/GraS-like"/>
</dbReference>
<proteinExistence type="predicted"/>
<dbReference type="CDD" id="cd00075">
    <property type="entry name" value="HATPase"/>
    <property type="match status" value="1"/>
</dbReference>
<dbReference type="Pfam" id="PF00512">
    <property type="entry name" value="HisKA"/>
    <property type="match status" value="1"/>
</dbReference>
<evidence type="ECO:0000256" key="6">
    <source>
        <dbReference type="ARBA" id="ARBA00023012"/>
    </source>
</evidence>
<comment type="catalytic activity">
    <reaction evidence="1">
        <text>ATP + protein L-histidine = ADP + protein N-phospho-L-histidine.</text>
        <dbReference type="EC" id="2.7.13.3"/>
    </reaction>
</comment>
<gene>
    <name evidence="11" type="ORF">C0187_02435</name>
</gene>
<evidence type="ECO:0000256" key="2">
    <source>
        <dbReference type="ARBA" id="ARBA00012438"/>
    </source>
</evidence>
<dbReference type="PANTHER" id="PTHR45453:SF1">
    <property type="entry name" value="PHOSPHATE REGULON SENSOR PROTEIN PHOR"/>
    <property type="match status" value="1"/>
</dbReference>
<dbReference type="SUPFAM" id="SSF47384">
    <property type="entry name" value="Homodimeric domain of signal transducing histidine kinase"/>
    <property type="match status" value="1"/>
</dbReference>
<dbReference type="InterPro" id="IPR003661">
    <property type="entry name" value="HisK_dim/P_dom"/>
</dbReference>
<dbReference type="Gene3D" id="3.30.565.10">
    <property type="entry name" value="Histidine kinase-like ATPase, C-terminal domain"/>
    <property type="match status" value="1"/>
</dbReference>
<evidence type="ECO:0000256" key="7">
    <source>
        <dbReference type="ARBA" id="ARBA00023136"/>
    </source>
</evidence>
<dbReference type="PANTHER" id="PTHR45453">
    <property type="entry name" value="PHOSPHATE REGULON SENSOR PROTEIN PHOR"/>
    <property type="match status" value="1"/>
</dbReference>
<keyword evidence="6" id="KW-0902">Two-component regulatory system</keyword>
<dbReference type="SMART" id="SM00387">
    <property type="entry name" value="HATPase_c"/>
    <property type="match status" value="1"/>
</dbReference>
<evidence type="ECO:0000256" key="3">
    <source>
        <dbReference type="ARBA" id="ARBA00022553"/>
    </source>
</evidence>
<dbReference type="GO" id="GO:0000155">
    <property type="term" value="F:phosphorelay sensor kinase activity"/>
    <property type="evidence" value="ECO:0007669"/>
    <property type="project" value="InterPro"/>
</dbReference>
<reference evidence="11 12" key="1">
    <citation type="submission" date="2018-01" db="EMBL/GenBank/DDBJ databases">
        <title>Metagenomic assembled genomes from two thermal pools in the Uzon Caldera, Kamchatka, Russia.</title>
        <authorList>
            <person name="Wilkins L."/>
            <person name="Ettinger C."/>
        </authorList>
    </citation>
    <scope>NUCLEOTIDE SEQUENCE [LARGE SCALE GENOMIC DNA]</scope>
    <source>
        <strain evidence="11">ZAV-05</strain>
    </source>
</reference>
<dbReference type="SUPFAM" id="SSF55874">
    <property type="entry name" value="ATPase domain of HSP90 chaperone/DNA topoisomerase II/histidine kinase"/>
    <property type="match status" value="1"/>
</dbReference>
<keyword evidence="8" id="KW-0812">Transmembrane</keyword>
<feature type="domain" description="PAS" evidence="10">
    <location>
        <begin position="239"/>
        <end position="275"/>
    </location>
</feature>
<dbReference type="AlphaFoldDB" id="A0A2J6WP11"/>
<keyword evidence="8" id="KW-1133">Transmembrane helix</keyword>
<sequence>MKLFVKYFLIIFSTISSVLIIGLIAISTILSDDYLEERKETLLKYIDMINSMYKKDDLNYSNTQLKSIAENLGIRITAIAKDGKVFYDSTFLRFDDLKAVENHAGRKEVKEALNNNIGFDLRVSATVNVKHLYVAKLIDSSYVLRGSFPYKGIDKYLSILKNHILIIFAFLVFTILAISYYFSRKLLIPLENLTDMLQKVEKNEKINIEDYKQSDDTISRLFYSLYKHMISKQQILNDERNKMQLILSSLTDGVILFDQNWEIIYANDKVFDIIGVKFTNPFEDLRSYESIKIFNDIKLKNDGKHFTKYNGRFYEIIFRSFDRYKILVFHDSTDQMRYHAFKSEIVANISHELKTPVSIIMGYSETLNNDELDDETRKKFAKKLYDSSVRLDNLINDIIQLHSLESQDRNILVDKSTHTSEIIQELQEIYKDCSKKLEFFIDDDYLKVYKEHLLSILKNLIDNAIVYSAGNTVTIGLKKIDKKIVISVDDEGPIIPDDEKNKIFERFYTSSKSRNKKSSGTGLGLSIVKHTAELYGGYVELLKNVKNGNCFKVVLIEK</sequence>
<organism evidence="11 12">
    <name type="scientific">Calditerrivibrio nitroreducens</name>
    <dbReference type="NCBI Taxonomy" id="477976"/>
    <lineage>
        <taxon>Bacteria</taxon>
        <taxon>Pseudomonadati</taxon>
        <taxon>Deferribacterota</taxon>
        <taxon>Deferribacteres</taxon>
        <taxon>Deferribacterales</taxon>
        <taxon>Calditerrivibrionaceae</taxon>
    </lineage>
</organism>
<evidence type="ECO:0000256" key="5">
    <source>
        <dbReference type="ARBA" id="ARBA00022777"/>
    </source>
</evidence>
<dbReference type="GO" id="GO:0004721">
    <property type="term" value="F:phosphoprotein phosphatase activity"/>
    <property type="evidence" value="ECO:0007669"/>
    <property type="project" value="TreeGrafter"/>
</dbReference>
<dbReference type="Proteomes" id="UP000242881">
    <property type="component" value="Unassembled WGS sequence"/>
</dbReference>
<name>A0A2J6WP11_9BACT</name>
<dbReference type="PROSITE" id="PS50112">
    <property type="entry name" value="PAS"/>
    <property type="match status" value="1"/>
</dbReference>
<evidence type="ECO:0000259" key="10">
    <source>
        <dbReference type="PROSITE" id="PS50112"/>
    </source>
</evidence>
<dbReference type="InterPro" id="IPR005467">
    <property type="entry name" value="His_kinase_dom"/>
</dbReference>
<evidence type="ECO:0000256" key="4">
    <source>
        <dbReference type="ARBA" id="ARBA00022679"/>
    </source>
</evidence>
<dbReference type="InterPro" id="IPR036890">
    <property type="entry name" value="HATPase_C_sf"/>
</dbReference>
<dbReference type="InterPro" id="IPR000014">
    <property type="entry name" value="PAS"/>
</dbReference>
<dbReference type="PRINTS" id="PR00344">
    <property type="entry name" value="BCTRLSENSOR"/>
</dbReference>
<dbReference type="CDD" id="cd00082">
    <property type="entry name" value="HisKA"/>
    <property type="match status" value="1"/>
</dbReference>
<feature type="transmembrane region" description="Helical" evidence="8">
    <location>
        <begin position="6"/>
        <end position="30"/>
    </location>
</feature>
<accession>A0A2J6WP11</accession>
<keyword evidence="4" id="KW-0808">Transferase</keyword>
<dbReference type="InterPro" id="IPR003594">
    <property type="entry name" value="HATPase_dom"/>
</dbReference>
<keyword evidence="7 8" id="KW-0472">Membrane</keyword>
<keyword evidence="3" id="KW-0597">Phosphoprotein</keyword>
<protein>
    <recommendedName>
        <fullName evidence="2">histidine kinase</fullName>
        <ecNumber evidence="2">2.7.13.3</ecNumber>
    </recommendedName>
</protein>
<dbReference type="GO" id="GO:0016036">
    <property type="term" value="P:cellular response to phosphate starvation"/>
    <property type="evidence" value="ECO:0007669"/>
    <property type="project" value="TreeGrafter"/>
</dbReference>
<dbReference type="InterPro" id="IPR036097">
    <property type="entry name" value="HisK_dim/P_sf"/>
</dbReference>